<protein>
    <recommendedName>
        <fullName evidence="3">Follistatin-like domain-containing protein</fullName>
    </recommendedName>
</protein>
<feature type="region of interest" description="Disordered" evidence="2">
    <location>
        <begin position="430"/>
        <end position="450"/>
    </location>
</feature>
<organism evidence="4 5">
    <name type="scientific">Necator americanus</name>
    <name type="common">Human hookworm</name>
    <dbReference type="NCBI Taxonomy" id="51031"/>
    <lineage>
        <taxon>Eukaryota</taxon>
        <taxon>Metazoa</taxon>
        <taxon>Ecdysozoa</taxon>
        <taxon>Nematoda</taxon>
        <taxon>Chromadorea</taxon>
        <taxon>Rhabditida</taxon>
        <taxon>Rhabditina</taxon>
        <taxon>Rhabditomorpha</taxon>
        <taxon>Strongyloidea</taxon>
        <taxon>Ancylostomatidae</taxon>
        <taxon>Bunostominae</taxon>
        <taxon>Necator</taxon>
    </lineage>
</organism>
<feature type="domain" description="Follistatin-like" evidence="3">
    <location>
        <begin position="201"/>
        <end position="223"/>
    </location>
</feature>
<dbReference type="PANTHER" id="PTHR46238">
    <property type="entry name" value="REVERSE TRANSCRIPTASE DOMAIN-CONTAINING PROTEIN"/>
    <property type="match status" value="1"/>
</dbReference>
<evidence type="ECO:0000256" key="2">
    <source>
        <dbReference type="SAM" id="MobiDB-lite"/>
    </source>
</evidence>
<proteinExistence type="predicted"/>
<feature type="compositionally biased region" description="Polar residues" evidence="2">
    <location>
        <begin position="433"/>
        <end position="445"/>
    </location>
</feature>
<reference evidence="4 5" key="1">
    <citation type="submission" date="2023-08" db="EMBL/GenBank/DDBJ databases">
        <title>A Necator americanus chromosomal reference genome.</title>
        <authorList>
            <person name="Ilik V."/>
            <person name="Petrzelkova K.J."/>
            <person name="Pardy F."/>
            <person name="Fuh T."/>
            <person name="Niatou-Singa F.S."/>
            <person name="Gouil Q."/>
            <person name="Baker L."/>
            <person name="Ritchie M.E."/>
            <person name="Jex A.R."/>
            <person name="Gazzola D."/>
            <person name="Li H."/>
            <person name="Toshio Fujiwara R."/>
            <person name="Zhan B."/>
            <person name="Aroian R.V."/>
            <person name="Pafco B."/>
            <person name="Schwarz E.M."/>
        </authorList>
    </citation>
    <scope>NUCLEOTIDE SEQUENCE [LARGE SCALE GENOMIC DNA]</scope>
    <source>
        <strain evidence="4 5">Aroian</strain>
        <tissue evidence="4">Whole animal</tissue>
    </source>
</reference>
<sequence length="487" mass="52527">MDTITKEIQKQHPWTLLFAEDVMLASESRDDLQKQVQSWKDQLQQYGLRLNTSKIECMECGPRIEDGDIDQEGRARVNAAWMKWNMATGVLCDKKVPVRLKSKIYKTVVRPVALYGCECWPTTKTLERVLPRYGDADVESCKSKVCTPGCGCIPGWHRKNQKGQFSGTCVRPTWCDPLTVTKTVVKYVTQPTPPAYPPSNPCSTTVCAYGTTCESQNGRAVCTVPSQPATPTPTAYTLASSPSYSSANTAPSTPSYPSTGATFATVTYAPQQDTGSSKERSKIPVNQNLPGGSGCGPLPPIQQDAPRKGPLKCPKNEFLTQCGGCEDICSPGNSPKPVHICTKPKPCVRQCKCNAGFARINSVCTPQNLCQTTYRPKLTVKTVVITKTQPGTPPQVDPCSYVSCSAGTVCQAQGQQGVCVSSSGGGNYGSSTPAYSTGSPSNAPQSDAPRRTACYKRCAPSQRCELKNDDNSCYNPPCPSTETCVPY</sequence>
<dbReference type="SUPFAM" id="SSF57567">
    <property type="entry name" value="Serine protease inhibitors"/>
    <property type="match status" value="1"/>
</dbReference>
<dbReference type="SMART" id="SM00274">
    <property type="entry name" value="FOLN"/>
    <property type="match status" value="2"/>
</dbReference>
<keyword evidence="1" id="KW-0722">Serine protease inhibitor</keyword>
<dbReference type="EMBL" id="JAVFWL010000005">
    <property type="protein sequence ID" value="KAK6757159.1"/>
    <property type="molecule type" value="Genomic_DNA"/>
</dbReference>
<evidence type="ECO:0000313" key="4">
    <source>
        <dbReference type="EMBL" id="KAK6757159.1"/>
    </source>
</evidence>
<dbReference type="Proteomes" id="UP001303046">
    <property type="component" value="Unassembled WGS sequence"/>
</dbReference>
<keyword evidence="5" id="KW-1185">Reference proteome</keyword>
<name>A0ABR1E382_NECAM</name>
<gene>
    <name evidence="4" type="primary">Necator_chrV.g19946</name>
    <name evidence="4" type="ORF">RB195_015154</name>
</gene>
<comment type="caution">
    <text evidence="4">The sequence shown here is derived from an EMBL/GenBank/DDBJ whole genome shotgun (WGS) entry which is preliminary data.</text>
</comment>
<keyword evidence="1" id="KW-0646">Protease inhibitor</keyword>
<evidence type="ECO:0000313" key="5">
    <source>
        <dbReference type="Proteomes" id="UP001303046"/>
    </source>
</evidence>
<dbReference type="PANTHER" id="PTHR46238:SF8">
    <property type="entry name" value="ENDONUCLEASE_EXONUCLEASE_PHOSPHATASE DOMAIN-CONTAINING PROTEIN"/>
    <property type="match status" value="1"/>
</dbReference>
<feature type="domain" description="Follistatin-like" evidence="3">
    <location>
        <begin position="398"/>
        <end position="420"/>
    </location>
</feature>
<dbReference type="InterPro" id="IPR036084">
    <property type="entry name" value="Ser_inhib-like_sf"/>
</dbReference>
<accession>A0ABR1E382</accession>
<dbReference type="InterPro" id="IPR003645">
    <property type="entry name" value="Fol_N"/>
</dbReference>
<evidence type="ECO:0000259" key="3">
    <source>
        <dbReference type="SMART" id="SM00274"/>
    </source>
</evidence>
<evidence type="ECO:0000256" key="1">
    <source>
        <dbReference type="ARBA" id="ARBA00022900"/>
    </source>
</evidence>